<comment type="subcellular location">
    <subcellularLocation>
        <location evidence="1">Membrane</location>
        <topology evidence="1">Multi-pass membrane protein</topology>
    </subcellularLocation>
</comment>
<evidence type="ECO:0000256" key="6">
    <source>
        <dbReference type="ARBA" id="ARBA00022989"/>
    </source>
</evidence>
<evidence type="ECO:0000313" key="10">
    <source>
        <dbReference type="EMBL" id="KAJ4956711.1"/>
    </source>
</evidence>
<dbReference type="SUPFAM" id="SSF52540">
    <property type="entry name" value="P-loop containing nucleoside triphosphate hydrolases"/>
    <property type="match status" value="1"/>
</dbReference>
<dbReference type="PANTHER" id="PTHR24223:SF362">
    <property type="entry name" value="ABC TRANSPORTER C FAMILY MEMBER 4"/>
    <property type="match status" value="1"/>
</dbReference>
<dbReference type="PROSITE" id="PS50929">
    <property type="entry name" value="ABC_TM1F"/>
    <property type="match status" value="1"/>
</dbReference>
<feature type="transmembrane region" description="Helical" evidence="8">
    <location>
        <begin position="354"/>
        <end position="381"/>
    </location>
</feature>
<dbReference type="Gene3D" id="3.40.50.300">
    <property type="entry name" value="P-loop containing nucleotide triphosphate hydrolases"/>
    <property type="match status" value="1"/>
</dbReference>
<dbReference type="InterPro" id="IPR036640">
    <property type="entry name" value="ABC1_TM_sf"/>
</dbReference>
<keyword evidence="11" id="KW-1185">Reference proteome</keyword>
<organism evidence="10 11">
    <name type="scientific">Protea cynaroides</name>
    <dbReference type="NCBI Taxonomy" id="273540"/>
    <lineage>
        <taxon>Eukaryota</taxon>
        <taxon>Viridiplantae</taxon>
        <taxon>Streptophyta</taxon>
        <taxon>Embryophyta</taxon>
        <taxon>Tracheophyta</taxon>
        <taxon>Spermatophyta</taxon>
        <taxon>Magnoliopsida</taxon>
        <taxon>Proteales</taxon>
        <taxon>Proteaceae</taxon>
        <taxon>Protea</taxon>
    </lineage>
</organism>
<dbReference type="GO" id="GO:0140359">
    <property type="term" value="F:ABC-type transporter activity"/>
    <property type="evidence" value="ECO:0007669"/>
    <property type="project" value="InterPro"/>
</dbReference>
<dbReference type="Pfam" id="PF00664">
    <property type="entry name" value="ABC_membrane"/>
    <property type="match status" value="1"/>
</dbReference>
<keyword evidence="5" id="KW-0067">ATP-binding</keyword>
<dbReference type="OrthoDB" id="6500128at2759"/>
<dbReference type="GO" id="GO:0005524">
    <property type="term" value="F:ATP binding"/>
    <property type="evidence" value="ECO:0007669"/>
    <property type="project" value="UniProtKB-KW"/>
</dbReference>
<dbReference type="CDD" id="cd18579">
    <property type="entry name" value="ABC_6TM_ABCC_D1"/>
    <property type="match status" value="1"/>
</dbReference>
<evidence type="ECO:0000256" key="2">
    <source>
        <dbReference type="ARBA" id="ARBA00022448"/>
    </source>
</evidence>
<dbReference type="Pfam" id="PF00005">
    <property type="entry name" value="ABC_tran"/>
    <property type="match status" value="1"/>
</dbReference>
<evidence type="ECO:0000256" key="4">
    <source>
        <dbReference type="ARBA" id="ARBA00022741"/>
    </source>
</evidence>
<dbReference type="EMBL" id="JAMYWD010000011">
    <property type="protein sequence ID" value="KAJ4956711.1"/>
    <property type="molecule type" value="Genomic_DNA"/>
</dbReference>
<keyword evidence="6 8" id="KW-1133">Transmembrane helix</keyword>
<dbReference type="InterPro" id="IPR044746">
    <property type="entry name" value="ABCC_6TM_D1"/>
</dbReference>
<dbReference type="InterPro" id="IPR027417">
    <property type="entry name" value="P-loop_NTPase"/>
</dbReference>
<reference evidence="10" key="1">
    <citation type="journal article" date="2023" name="Plant J.">
        <title>The genome of the king protea, Protea cynaroides.</title>
        <authorList>
            <person name="Chang J."/>
            <person name="Duong T.A."/>
            <person name="Schoeman C."/>
            <person name="Ma X."/>
            <person name="Roodt D."/>
            <person name="Barker N."/>
            <person name="Li Z."/>
            <person name="Van de Peer Y."/>
            <person name="Mizrachi E."/>
        </authorList>
    </citation>
    <scope>NUCLEOTIDE SEQUENCE</scope>
    <source>
        <tissue evidence="10">Young leaves</tissue>
    </source>
</reference>
<evidence type="ECO:0000256" key="1">
    <source>
        <dbReference type="ARBA" id="ARBA00004141"/>
    </source>
</evidence>
<dbReference type="FunFam" id="1.20.1560.10:FF:000003">
    <property type="entry name" value="ABC transporter C family member 10"/>
    <property type="match status" value="1"/>
</dbReference>
<protein>
    <recommendedName>
        <fullName evidence="9">ABC transmembrane type-1 domain-containing protein</fullName>
    </recommendedName>
</protein>
<feature type="domain" description="ABC transmembrane type-1" evidence="9">
    <location>
        <begin position="134"/>
        <end position="414"/>
    </location>
</feature>
<sequence length="553" mass="62520">MALRIYWVANFAIVCLFFVSAIIRLSSVQWNRVAELITDDVFFIVLIPVSSFLLLVAIRGSTGIMTTRETDSELERDAKLKEPLWRVSKVSLYASASWLSRATWLWMNPLLSKDDRSQHPVRTALLRCFWKELLFTAFLAIVRFSIMYVGPTLIQKFVDFTSGKPSSPYEGYYLITILLFAKFVEVLCSRQYSFNSQKIGMLIRSSLITSLYKKGMMLSCSARQEHGVGQIVNYMAVDAQQLSNMMTELHSLWLTPLQVGAAFALLFSFMGVSVVAAFLGLVTLLVFTVFGTKRNNRFQFNVMKNRDSRLKATNEMLNYMRVIKFQAWEEHFNKRIQAFREAEYGWLTKFMYSVYGNIVATWSAPVLISLITFGAAIALGVSLDAGKVFTLATFVRILQEPIRNFPQALIDLSQAMISLGRLDSFMTSRELMEGVVERVESCSDNIAVEVKDAAFAWDDESKEGLLRDLKLVIQKGQIAAIVGTVGSGKSSLLAAILGEMCKISGTDEQKSLTNHHACLRGHLYSGHWFRSIKIVLLVYKLQGRHEIGRVKLF</sequence>
<evidence type="ECO:0000259" key="9">
    <source>
        <dbReference type="PROSITE" id="PS50929"/>
    </source>
</evidence>
<accession>A0A9Q0H133</accession>
<comment type="caution">
    <text evidence="10">The sequence shown here is derived from an EMBL/GenBank/DDBJ whole genome shotgun (WGS) entry which is preliminary data.</text>
</comment>
<feature type="transmembrane region" description="Helical" evidence="8">
    <location>
        <begin position="261"/>
        <end position="290"/>
    </location>
</feature>
<evidence type="ECO:0000256" key="7">
    <source>
        <dbReference type="ARBA" id="ARBA00023136"/>
    </source>
</evidence>
<dbReference type="InterPro" id="IPR050173">
    <property type="entry name" value="ABC_transporter_C-like"/>
</dbReference>
<dbReference type="InterPro" id="IPR011527">
    <property type="entry name" value="ABC1_TM_dom"/>
</dbReference>
<feature type="transmembrane region" description="Helical" evidence="8">
    <location>
        <begin position="6"/>
        <end position="25"/>
    </location>
</feature>
<keyword evidence="7 8" id="KW-0472">Membrane</keyword>
<evidence type="ECO:0000256" key="5">
    <source>
        <dbReference type="ARBA" id="ARBA00022840"/>
    </source>
</evidence>
<name>A0A9Q0H133_9MAGN</name>
<gene>
    <name evidence="10" type="ORF">NE237_013494</name>
</gene>
<evidence type="ECO:0000256" key="8">
    <source>
        <dbReference type="SAM" id="Phobius"/>
    </source>
</evidence>
<evidence type="ECO:0000313" key="11">
    <source>
        <dbReference type="Proteomes" id="UP001141806"/>
    </source>
</evidence>
<dbReference type="InterPro" id="IPR003439">
    <property type="entry name" value="ABC_transporter-like_ATP-bd"/>
</dbReference>
<keyword evidence="2" id="KW-0813">Transport</keyword>
<dbReference type="AlphaFoldDB" id="A0A9Q0H133"/>
<keyword evidence="4" id="KW-0547">Nucleotide-binding</keyword>
<dbReference type="GO" id="GO:0016020">
    <property type="term" value="C:membrane"/>
    <property type="evidence" value="ECO:0007669"/>
    <property type="project" value="UniProtKB-SubCell"/>
</dbReference>
<feature type="transmembrane region" description="Helical" evidence="8">
    <location>
        <begin position="132"/>
        <end position="151"/>
    </location>
</feature>
<dbReference type="Proteomes" id="UP001141806">
    <property type="component" value="Unassembled WGS sequence"/>
</dbReference>
<proteinExistence type="predicted"/>
<dbReference type="SUPFAM" id="SSF90123">
    <property type="entry name" value="ABC transporter transmembrane region"/>
    <property type="match status" value="1"/>
</dbReference>
<keyword evidence="3 8" id="KW-0812">Transmembrane</keyword>
<feature type="transmembrane region" description="Helical" evidence="8">
    <location>
        <begin position="171"/>
        <end position="188"/>
    </location>
</feature>
<dbReference type="GO" id="GO:0016887">
    <property type="term" value="F:ATP hydrolysis activity"/>
    <property type="evidence" value="ECO:0007669"/>
    <property type="project" value="InterPro"/>
</dbReference>
<dbReference type="PANTHER" id="PTHR24223">
    <property type="entry name" value="ATP-BINDING CASSETTE SUB-FAMILY C"/>
    <property type="match status" value="1"/>
</dbReference>
<feature type="transmembrane region" description="Helical" evidence="8">
    <location>
        <begin position="37"/>
        <end position="58"/>
    </location>
</feature>
<evidence type="ECO:0000256" key="3">
    <source>
        <dbReference type="ARBA" id="ARBA00022692"/>
    </source>
</evidence>
<dbReference type="Gene3D" id="1.20.1560.10">
    <property type="entry name" value="ABC transporter type 1, transmembrane domain"/>
    <property type="match status" value="1"/>
</dbReference>